<dbReference type="AlphaFoldDB" id="A0A1E3RXZ2"/>
<proteinExistence type="predicted"/>
<dbReference type="Proteomes" id="UP000094243">
    <property type="component" value="Unassembled WGS sequence"/>
</dbReference>
<dbReference type="OrthoDB" id="4631183at2"/>
<comment type="caution">
    <text evidence="1">The sequence shown here is derived from an EMBL/GenBank/DDBJ whole genome shotgun (WGS) entry which is preliminary data.</text>
</comment>
<organism evidence="1 2">
    <name type="scientific">Mycolicibacterium holsaticum</name>
    <dbReference type="NCBI Taxonomy" id="152142"/>
    <lineage>
        <taxon>Bacteria</taxon>
        <taxon>Bacillati</taxon>
        <taxon>Actinomycetota</taxon>
        <taxon>Actinomycetes</taxon>
        <taxon>Mycobacteriales</taxon>
        <taxon>Mycobacteriaceae</taxon>
        <taxon>Mycolicibacterium</taxon>
    </lineage>
</organism>
<name>A0A1E3RXZ2_9MYCO</name>
<dbReference type="RefSeq" id="WP_131815072.1">
    <property type="nucleotide sequence ID" value="NZ_JBHRZJ010000007.1"/>
</dbReference>
<sequence>MTDSTSPAAVFRLNALAPEGTMEVRPLPSALKHSPTQVVVARRREFMALERAPETPYLPVQAPPVDRSPSARNLDGTPQLHVTLWDRTFVDIDGKKKIIRMSRFGPFGLDPNDPCRPFSLAAPFSVAICPTLASYAMAGCGRW</sequence>
<evidence type="ECO:0000313" key="1">
    <source>
        <dbReference type="EMBL" id="ODQ94720.1"/>
    </source>
</evidence>
<dbReference type="EMBL" id="MIGZ01000033">
    <property type="protein sequence ID" value="ODQ94720.1"/>
    <property type="molecule type" value="Genomic_DNA"/>
</dbReference>
<reference evidence="2" key="1">
    <citation type="submission" date="2016-09" db="EMBL/GenBank/DDBJ databases">
        <authorList>
            <person name="Greninger A.L."/>
            <person name="Jerome K.R."/>
            <person name="Mcnair B."/>
            <person name="Wallis C."/>
            <person name="Fang F."/>
        </authorList>
    </citation>
    <scope>NUCLEOTIDE SEQUENCE [LARGE SCALE GENOMIC DNA]</scope>
    <source>
        <strain evidence="2">M7</strain>
    </source>
</reference>
<keyword evidence="2" id="KW-1185">Reference proteome</keyword>
<accession>A0A1E3RXZ2</accession>
<gene>
    <name evidence="1" type="ORF">BHQ17_07950</name>
</gene>
<evidence type="ECO:0000313" key="2">
    <source>
        <dbReference type="Proteomes" id="UP000094243"/>
    </source>
</evidence>
<protein>
    <submittedName>
        <fullName evidence="1">Uncharacterized protein</fullName>
    </submittedName>
</protein>